<dbReference type="Proteomes" id="UP000324222">
    <property type="component" value="Unassembled WGS sequence"/>
</dbReference>
<reference evidence="1 2" key="1">
    <citation type="submission" date="2019-05" db="EMBL/GenBank/DDBJ databases">
        <title>Another draft genome of Portunus trituberculatus and its Hox gene families provides insights of decapod evolution.</title>
        <authorList>
            <person name="Jeong J.-H."/>
            <person name="Song I."/>
            <person name="Kim S."/>
            <person name="Choi T."/>
            <person name="Kim D."/>
            <person name="Ryu S."/>
            <person name="Kim W."/>
        </authorList>
    </citation>
    <scope>NUCLEOTIDE SEQUENCE [LARGE SCALE GENOMIC DNA]</scope>
    <source>
        <tissue evidence="1">Muscle</tissue>
    </source>
</reference>
<dbReference type="AlphaFoldDB" id="A0A5B7JIQ0"/>
<name>A0A5B7JIQ0_PORTR</name>
<comment type="caution">
    <text evidence="1">The sequence shown here is derived from an EMBL/GenBank/DDBJ whole genome shotgun (WGS) entry which is preliminary data.</text>
</comment>
<dbReference type="InterPro" id="IPR026784">
    <property type="entry name" value="Coact_PPARg"/>
</dbReference>
<dbReference type="PANTHER" id="PTHR15976:SF16">
    <property type="entry name" value="ASTEROID DOMAIN-CONTAINING PROTEIN"/>
    <property type="match status" value="1"/>
</dbReference>
<dbReference type="EMBL" id="VSRR010093666">
    <property type="protein sequence ID" value="MPC93117.1"/>
    <property type="molecule type" value="Genomic_DNA"/>
</dbReference>
<sequence>MMGVETALFANDACGAPVPWLMCCPWLFFDGKLFHAKLIRANCARSLVEVCDGEIDLVAKVERCRQAILEGLRVEFAHQPAPPLPGVSTHKVGPPPPPPHYPGFNHYSGRGRGRGIPGRTGSHPGKLYHEASVILCTFIQVSAT</sequence>
<accession>A0A5B7JIQ0</accession>
<evidence type="ECO:0000313" key="1">
    <source>
        <dbReference type="EMBL" id="MPC93117.1"/>
    </source>
</evidence>
<protein>
    <submittedName>
        <fullName evidence="1">Constitutive coactivator of PPAR-gamma-like protein 2</fullName>
    </submittedName>
</protein>
<gene>
    <name evidence="1" type="primary">Fam120c_1</name>
    <name evidence="1" type="ORF">E2C01_088239</name>
</gene>
<organism evidence="1 2">
    <name type="scientific">Portunus trituberculatus</name>
    <name type="common">Swimming crab</name>
    <name type="synonym">Neptunus trituberculatus</name>
    <dbReference type="NCBI Taxonomy" id="210409"/>
    <lineage>
        <taxon>Eukaryota</taxon>
        <taxon>Metazoa</taxon>
        <taxon>Ecdysozoa</taxon>
        <taxon>Arthropoda</taxon>
        <taxon>Crustacea</taxon>
        <taxon>Multicrustacea</taxon>
        <taxon>Malacostraca</taxon>
        <taxon>Eumalacostraca</taxon>
        <taxon>Eucarida</taxon>
        <taxon>Decapoda</taxon>
        <taxon>Pleocyemata</taxon>
        <taxon>Brachyura</taxon>
        <taxon>Eubrachyura</taxon>
        <taxon>Portunoidea</taxon>
        <taxon>Portunidae</taxon>
        <taxon>Portuninae</taxon>
        <taxon>Portunus</taxon>
    </lineage>
</organism>
<proteinExistence type="predicted"/>
<dbReference type="OrthoDB" id="10061469at2759"/>
<dbReference type="PANTHER" id="PTHR15976">
    <property type="entry name" value="CONSTITUTIVE COACTIVATOR OF PEROXISOME PROLIFERATOR-ACTIVATED RECEPTOR GAMMA"/>
    <property type="match status" value="1"/>
</dbReference>
<evidence type="ECO:0000313" key="2">
    <source>
        <dbReference type="Proteomes" id="UP000324222"/>
    </source>
</evidence>
<keyword evidence="2" id="KW-1185">Reference proteome</keyword>
<dbReference type="GO" id="GO:0005634">
    <property type="term" value="C:nucleus"/>
    <property type="evidence" value="ECO:0007669"/>
    <property type="project" value="TreeGrafter"/>
</dbReference>